<feature type="region of interest" description="Disordered" evidence="3">
    <location>
        <begin position="1"/>
        <end position="24"/>
    </location>
</feature>
<feature type="region of interest" description="Disordered" evidence="3">
    <location>
        <begin position="100"/>
        <end position="168"/>
    </location>
</feature>
<proteinExistence type="inferred from homology"/>
<keyword evidence="6" id="KW-1185">Reference proteome</keyword>
<feature type="compositionally biased region" description="Basic and acidic residues" evidence="3">
    <location>
        <begin position="138"/>
        <end position="151"/>
    </location>
</feature>
<protein>
    <recommendedName>
        <fullName evidence="2">Small acidic protein</fullName>
    </recommendedName>
</protein>
<dbReference type="Proteomes" id="UP000694388">
    <property type="component" value="Unplaced"/>
</dbReference>
<name>A0A8C4NFH7_EPTBU</name>
<comment type="similarity">
    <text evidence="1">Belongs to the SMAP family.</text>
</comment>
<dbReference type="InterPro" id="IPR028124">
    <property type="entry name" value="SMAP_dom"/>
</dbReference>
<feature type="domain" description="Small acidic protein-like" evidence="4">
    <location>
        <begin position="19"/>
        <end position="94"/>
    </location>
</feature>
<evidence type="ECO:0000256" key="2">
    <source>
        <dbReference type="ARBA" id="ARBA00016161"/>
    </source>
</evidence>
<dbReference type="Pfam" id="PF15477">
    <property type="entry name" value="SMAP"/>
    <property type="match status" value="1"/>
</dbReference>
<evidence type="ECO:0000313" key="5">
    <source>
        <dbReference type="Ensembl" id="ENSEBUP00000005915.1"/>
    </source>
</evidence>
<evidence type="ECO:0000256" key="1">
    <source>
        <dbReference type="ARBA" id="ARBA00006502"/>
    </source>
</evidence>
<reference evidence="5" key="2">
    <citation type="submission" date="2025-09" db="UniProtKB">
        <authorList>
            <consortium name="Ensembl"/>
        </authorList>
    </citation>
    <scope>IDENTIFICATION</scope>
</reference>
<reference evidence="5" key="1">
    <citation type="submission" date="2025-08" db="UniProtKB">
        <authorList>
            <consortium name="Ensembl"/>
        </authorList>
    </citation>
    <scope>IDENTIFICATION</scope>
</reference>
<dbReference type="PANTHER" id="PTHR22175">
    <property type="entry name" value="SMALL ACIDIC PROTEIN-RELATED"/>
    <property type="match status" value="1"/>
</dbReference>
<accession>A0A8C4NFH7</accession>
<feature type="compositionally biased region" description="Basic and acidic residues" evidence="3">
    <location>
        <begin position="114"/>
        <end position="128"/>
    </location>
</feature>
<evidence type="ECO:0000259" key="4">
    <source>
        <dbReference type="Pfam" id="PF15477"/>
    </source>
</evidence>
<dbReference type="AlphaFoldDB" id="A0A8C4NFH7"/>
<dbReference type="GeneTree" id="ENSGT00390000000687"/>
<dbReference type="Ensembl" id="ENSEBUT00000006361.1">
    <property type="protein sequence ID" value="ENSEBUP00000005915.1"/>
    <property type="gene ID" value="ENSEBUG00000003967.1"/>
</dbReference>
<evidence type="ECO:0000313" key="6">
    <source>
        <dbReference type="Proteomes" id="UP000694388"/>
    </source>
</evidence>
<sequence>MGEARQKRSRSPDHASGNWESVDLGDNKRKQKFLKLMGAEKKEHTGRLVIGDHKTHSVCLSSEEEKRLTCKLERQYEEGLHSRMAGRHCHRGLGYHAEDTAKEESVSAAGSKVDCTKPTEEKRVEVSKVKSPVLASQSEKEKKEVGEEISAKSKKKATYKSSFVRSSE</sequence>
<dbReference type="PANTHER" id="PTHR22175:SF0">
    <property type="entry name" value="SMALL ACIDIC PROTEIN"/>
    <property type="match status" value="1"/>
</dbReference>
<feature type="compositionally biased region" description="Basic and acidic residues" evidence="3">
    <location>
        <begin position="1"/>
        <end position="13"/>
    </location>
</feature>
<evidence type="ECO:0000256" key="3">
    <source>
        <dbReference type="SAM" id="MobiDB-lite"/>
    </source>
</evidence>
<dbReference type="InterPro" id="IPR026714">
    <property type="entry name" value="SMAP"/>
</dbReference>
<organism evidence="5 6">
    <name type="scientific">Eptatretus burgeri</name>
    <name type="common">Inshore hagfish</name>
    <dbReference type="NCBI Taxonomy" id="7764"/>
    <lineage>
        <taxon>Eukaryota</taxon>
        <taxon>Metazoa</taxon>
        <taxon>Chordata</taxon>
        <taxon>Craniata</taxon>
        <taxon>Vertebrata</taxon>
        <taxon>Cyclostomata</taxon>
        <taxon>Myxini</taxon>
        <taxon>Myxiniformes</taxon>
        <taxon>Myxinidae</taxon>
        <taxon>Eptatretinae</taxon>
        <taxon>Eptatretus</taxon>
    </lineage>
</organism>